<name>A0A239AJM7_9ACTN</name>
<proteinExistence type="predicted"/>
<dbReference type="EMBL" id="FZNR01000007">
    <property type="protein sequence ID" value="SNR95113.1"/>
    <property type="molecule type" value="Genomic_DNA"/>
</dbReference>
<dbReference type="Proteomes" id="UP000198415">
    <property type="component" value="Unassembled WGS sequence"/>
</dbReference>
<sequence>MIPDSALDGNDPEGTTPNAPREGTLPNALQEGTTPDAMSEGTTPDTPPEDTTPDALQEGTMSDPLPEGATPDAVPDDTMPKALREGAAPDAMPEGATPNAVPDDTMPKALRKGAAPDAMPEGAMPAALPDPAVCAGWRLTPGALLSARSTHTWAATRGDSEYVLQRVSRATSPDWRYPLRVAAALRERGWPTPELAEEPWETADGVWLLAHRLPGRPRSAAGPDSPTEQRERGRLLAGLHATLAETGITEQRDGYRSPAEVVGDPELDRTLRSYEMIHPEDGAQLRACREETAAWFEANPADDAPRGVIHGDFAPWNLLFDGER</sequence>
<evidence type="ECO:0000259" key="2">
    <source>
        <dbReference type="Pfam" id="PF01636"/>
    </source>
</evidence>
<keyword evidence="3" id="KW-0808">Transferase</keyword>
<dbReference type="SUPFAM" id="SSF56112">
    <property type="entry name" value="Protein kinase-like (PK-like)"/>
    <property type="match status" value="1"/>
</dbReference>
<dbReference type="Gene3D" id="3.90.1200.10">
    <property type="match status" value="1"/>
</dbReference>
<evidence type="ECO:0000313" key="4">
    <source>
        <dbReference type="Proteomes" id="UP000198415"/>
    </source>
</evidence>
<protein>
    <submittedName>
        <fullName evidence="3">Phosphotransferase enzyme family protein</fullName>
    </submittedName>
</protein>
<feature type="domain" description="Aminoglycoside phosphotransferase" evidence="2">
    <location>
        <begin position="148"/>
        <end position="323"/>
    </location>
</feature>
<accession>A0A239AJM7</accession>
<dbReference type="InterPro" id="IPR002575">
    <property type="entry name" value="Aminoglycoside_PTrfase"/>
</dbReference>
<dbReference type="InterPro" id="IPR011009">
    <property type="entry name" value="Kinase-like_dom_sf"/>
</dbReference>
<keyword evidence="4" id="KW-1185">Reference proteome</keyword>
<dbReference type="GO" id="GO:0016740">
    <property type="term" value="F:transferase activity"/>
    <property type="evidence" value="ECO:0007669"/>
    <property type="project" value="UniProtKB-KW"/>
</dbReference>
<dbReference type="Pfam" id="PF01636">
    <property type="entry name" value="APH"/>
    <property type="match status" value="1"/>
</dbReference>
<dbReference type="AlphaFoldDB" id="A0A239AJM7"/>
<organism evidence="3 4">
    <name type="scientific">Actinoplanes regularis</name>
    <dbReference type="NCBI Taxonomy" id="52697"/>
    <lineage>
        <taxon>Bacteria</taxon>
        <taxon>Bacillati</taxon>
        <taxon>Actinomycetota</taxon>
        <taxon>Actinomycetes</taxon>
        <taxon>Micromonosporales</taxon>
        <taxon>Micromonosporaceae</taxon>
        <taxon>Actinoplanes</taxon>
    </lineage>
</organism>
<feature type="region of interest" description="Disordered" evidence="1">
    <location>
        <begin position="1"/>
        <end position="123"/>
    </location>
</feature>
<evidence type="ECO:0000313" key="3">
    <source>
        <dbReference type="EMBL" id="SNR95113.1"/>
    </source>
</evidence>
<dbReference type="RefSeq" id="WP_089294897.1">
    <property type="nucleotide sequence ID" value="NZ_BOMU01000120.1"/>
</dbReference>
<reference evidence="3 4" key="1">
    <citation type="submission" date="2017-06" db="EMBL/GenBank/DDBJ databases">
        <authorList>
            <person name="Kim H.J."/>
            <person name="Triplett B.A."/>
        </authorList>
    </citation>
    <scope>NUCLEOTIDE SEQUENCE [LARGE SCALE GENOMIC DNA]</scope>
    <source>
        <strain evidence="3 4">DSM 43151</strain>
    </source>
</reference>
<dbReference type="OrthoDB" id="3806873at2"/>
<evidence type="ECO:0000256" key="1">
    <source>
        <dbReference type="SAM" id="MobiDB-lite"/>
    </source>
</evidence>
<gene>
    <name evidence="3" type="ORF">SAMN06264365_107354</name>
</gene>